<evidence type="ECO:0000259" key="9">
    <source>
        <dbReference type="Pfam" id="PF02771"/>
    </source>
</evidence>
<evidence type="ECO:0000256" key="2">
    <source>
        <dbReference type="ARBA" id="ARBA00009347"/>
    </source>
</evidence>
<evidence type="ECO:0000259" key="8">
    <source>
        <dbReference type="Pfam" id="PF02770"/>
    </source>
</evidence>
<reference evidence="10 11" key="1">
    <citation type="submission" date="2015-09" db="EMBL/GenBank/DDBJ databases">
        <title>Draft genome sequence of Alicyclobacillus ferrooxydans DSM 22381.</title>
        <authorList>
            <person name="Hemp J."/>
        </authorList>
    </citation>
    <scope>NUCLEOTIDE SEQUENCE [LARGE SCALE GENOMIC DNA]</scope>
    <source>
        <strain evidence="10 11">TC-34</strain>
    </source>
</reference>
<dbReference type="InterPro" id="IPR036250">
    <property type="entry name" value="AcylCo_DH-like_C"/>
</dbReference>
<dbReference type="SUPFAM" id="SSF56645">
    <property type="entry name" value="Acyl-CoA dehydrogenase NM domain-like"/>
    <property type="match status" value="1"/>
</dbReference>
<dbReference type="PANTHER" id="PTHR43884:SF12">
    <property type="entry name" value="ISOVALERYL-COA DEHYDROGENASE, MITOCHONDRIAL-RELATED"/>
    <property type="match status" value="1"/>
</dbReference>
<keyword evidence="4 6" id="KW-0274">FAD</keyword>
<dbReference type="Gene3D" id="1.10.540.10">
    <property type="entry name" value="Acyl-CoA dehydrogenase/oxidase, N-terminal domain"/>
    <property type="match status" value="1"/>
</dbReference>
<accession>A0A0N8PPX3</accession>
<comment type="similarity">
    <text evidence="2 6">Belongs to the acyl-CoA dehydrogenase family.</text>
</comment>
<evidence type="ECO:0000256" key="6">
    <source>
        <dbReference type="RuleBase" id="RU362125"/>
    </source>
</evidence>
<evidence type="ECO:0000313" key="11">
    <source>
        <dbReference type="Proteomes" id="UP000050482"/>
    </source>
</evidence>
<evidence type="ECO:0000256" key="1">
    <source>
        <dbReference type="ARBA" id="ARBA00001974"/>
    </source>
</evidence>
<protein>
    <submittedName>
        <fullName evidence="10">Acyl-CoA dehydrogenase</fullName>
    </submittedName>
</protein>
<dbReference type="Gene3D" id="1.20.140.10">
    <property type="entry name" value="Butyryl-CoA Dehydrogenase, subunit A, domain 3"/>
    <property type="match status" value="1"/>
</dbReference>
<dbReference type="InterPro" id="IPR006089">
    <property type="entry name" value="Acyl-CoA_DH_CS"/>
</dbReference>
<comment type="cofactor">
    <cofactor evidence="1 6">
        <name>FAD</name>
        <dbReference type="ChEBI" id="CHEBI:57692"/>
    </cofactor>
</comment>
<proteinExistence type="inferred from homology"/>
<dbReference type="STRING" id="471514.AN477_00800"/>
<sequence length="396" mass="42908">MRNGGLNVLNFELSDEQKEMQNLAHDFAEEKIRPVAAYYDETEEFPWDVVKEAHKIGLTTYQYPEEYGGGGISDPVTGLLIAEELAWGCAGIQTSITGSGLAGQGILATGTEEQKKKYIGYLCDPKELHLGAMGLTEPDAGSDVSSMRTTAVRDGDHWVLNGTKQFITHGGIADLHVIFAQTQPGSGWKGIECFVVEKGTPGLSMGRKEKKLGVRASHTAQVVLEDCRIPLENRLSGLDGNPKGISGGLGCLMMLERTRPAVGAAALGVARAAYEYALEYAKTRVAFGHKIIANQGISFKLADMATEIDAARLLVWRAGWVQGQGKNAGLQASMAKLFAGDTAMKVTEEAVQILGGNGYIREYPVEKWMRDAKIFKIWEGTAEIQRLVISRTIAGR</sequence>
<keyword evidence="5 6" id="KW-0560">Oxidoreductase</keyword>
<dbReference type="Pfam" id="PF00441">
    <property type="entry name" value="Acyl-CoA_dh_1"/>
    <property type="match status" value="1"/>
</dbReference>
<evidence type="ECO:0000256" key="3">
    <source>
        <dbReference type="ARBA" id="ARBA00022630"/>
    </source>
</evidence>
<keyword evidence="11" id="KW-1185">Reference proteome</keyword>
<evidence type="ECO:0000313" key="10">
    <source>
        <dbReference type="EMBL" id="KPV45525.1"/>
    </source>
</evidence>
<dbReference type="PANTHER" id="PTHR43884">
    <property type="entry name" value="ACYL-COA DEHYDROGENASE"/>
    <property type="match status" value="1"/>
</dbReference>
<dbReference type="Pfam" id="PF02770">
    <property type="entry name" value="Acyl-CoA_dh_M"/>
    <property type="match status" value="1"/>
</dbReference>
<dbReference type="SUPFAM" id="SSF47203">
    <property type="entry name" value="Acyl-CoA dehydrogenase C-terminal domain-like"/>
    <property type="match status" value="1"/>
</dbReference>
<dbReference type="InterPro" id="IPR006091">
    <property type="entry name" value="Acyl-CoA_Oxase/DH_mid-dom"/>
</dbReference>
<dbReference type="Proteomes" id="UP000050482">
    <property type="component" value="Unassembled WGS sequence"/>
</dbReference>
<organism evidence="10 11">
    <name type="scientific">Alicyclobacillus ferrooxydans</name>
    <dbReference type="NCBI Taxonomy" id="471514"/>
    <lineage>
        <taxon>Bacteria</taxon>
        <taxon>Bacillati</taxon>
        <taxon>Bacillota</taxon>
        <taxon>Bacilli</taxon>
        <taxon>Bacillales</taxon>
        <taxon>Alicyclobacillaceae</taxon>
        <taxon>Alicyclobacillus</taxon>
    </lineage>
</organism>
<dbReference type="PROSITE" id="PS00073">
    <property type="entry name" value="ACYL_COA_DH_2"/>
    <property type="match status" value="1"/>
</dbReference>
<dbReference type="EMBL" id="LJCO01000008">
    <property type="protein sequence ID" value="KPV45525.1"/>
    <property type="molecule type" value="Genomic_DNA"/>
</dbReference>
<feature type="domain" description="Acyl-CoA dehydrogenase/oxidase N-terminal" evidence="9">
    <location>
        <begin position="14"/>
        <end position="123"/>
    </location>
</feature>
<dbReference type="FunFam" id="1.20.140.10:FF:000004">
    <property type="entry name" value="Acyl-CoA dehydrogenase FadE25"/>
    <property type="match status" value="1"/>
</dbReference>
<dbReference type="Gene3D" id="2.40.110.10">
    <property type="entry name" value="Butyryl-CoA Dehydrogenase, subunit A, domain 2"/>
    <property type="match status" value="1"/>
</dbReference>
<dbReference type="InterPro" id="IPR037069">
    <property type="entry name" value="AcylCoA_DH/ox_N_sf"/>
</dbReference>
<dbReference type="PIRSF" id="PIRSF016578">
    <property type="entry name" value="HsaA"/>
    <property type="match status" value="1"/>
</dbReference>
<evidence type="ECO:0000259" key="7">
    <source>
        <dbReference type="Pfam" id="PF00441"/>
    </source>
</evidence>
<dbReference type="Pfam" id="PF02771">
    <property type="entry name" value="Acyl-CoA_dh_N"/>
    <property type="match status" value="1"/>
</dbReference>
<feature type="domain" description="Acyl-CoA dehydrogenase/oxidase C-terminal" evidence="7">
    <location>
        <begin position="254"/>
        <end position="393"/>
    </location>
</feature>
<dbReference type="PROSITE" id="PS00072">
    <property type="entry name" value="ACYL_COA_DH_1"/>
    <property type="match status" value="1"/>
</dbReference>
<dbReference type="FunFam" id="2.40.110.10:FF:000001">
    <property type="entry name" value="Acyl-CoA dehydrogenase, mitochondrial"/>
    <property type="match status" value="1"/>
</dbReference>
<dbReference type="InterPro" id="IPR009075">
    <property type="entry name" value="AcylCo_DH/oxidase_C"/>
</dbReference>
<dbReference type="InterPro" id="IPR046373">
    <property type="entry name" value="Acyl-CoA_Oxase/DH_mid-dom_sf"/>
</dbReference>
<evidence type="ECO:0000256" key="5">
    <source>
        <dbReference type="ARBA" id="ARBA00023002"/>
    </source>
</evidence>
<dbReference type="InterPro" id="IPR009100">
    <property type="entry name" value="AcylCoA_DH/oxidase_NM_dom_sf"/>
</dbReference>
<evidence type="ECO:0000256" key="4">
    <source>
        <dbReference type="ARBA" id="ARBA00022827"/>
    </source>
</evidence>
<dbReference type="AlphaFoldDB" id="A0A0N8PPX3"/>
<dbReference type="PATRIC" id="fig|471514.4.peg.135"/>
<feature type="domain" description="Acyl-CoA oxidase/dehydrogenase middle" evidence="8">
    <location>
        <begin position="132"/>
        <end position="227"/>
    </location>
</feature>
<name>A0A0N8PPX3_9BACL</name>
<dbReference type="OrthoDB" id="2985879at2"/>
<dbReference type="GO" id="GO:0050660">
    <property type="term" value="F:flavin adenine dinucleotide binding"/>
    <property type="evidence" value="ECO:0007669"/>
    <property type="project" value="InterPro"/>
</dbReference>
<dbReference type="GO" id="GO:0003995">
    <property type="term" value="F:acyl-CoA dehydrogenase activity"/>
    <property type="evidence" value="ECO:0007669"/>
    <property type="project" value="InterPro"/>
</dbReference>
<gene>
    <name evidence="10" type="ORF">AN477_00800</name>
</gene>
<keyword evidence="3 6" id="KW-0285">Flavoprotein</keyword>
<comment type="caution">
    <text evidence="10">The sequence shown here is derived from an EMBL/GenBank/DDBJ whole genome shotgun (WGS) entry which is preliminary data.</text>
</comment>
<dbReference type="InterPro" id="IPR013786">
    <property type="entry name" value="AcylCoA_DH/ox_N"/>
</dbReference>